<comment type="caution">
    <text evidence="2">The sequence shown here is derived from an EMBL/GenBank/DDBJ whole genome shotgun (WGS) entry which is preliminary data.</text>
</comment>
<dbReference type="InterPro" id="IPR023213">
    <property type="entry name" value="CAT-like_dom_sf"/>
</dbReference>
<accession>A0A835IPV0</accession>
<evidence type="ECO:0000313" key="2">
    <source>
        <dbReference type="EMBL" id="KAF9621164.1"/>
    </source>
</evidence>
<dbReference type="Gene3D" id="3.30.559.10">
    <property type="entry name" value="Chloramphenicol acetyltransferase-like domain"/>
    <property type="match status" value="2"/>
</dbReference>
<evidence type="ECO:0000313" key="3">
    <source>
        <dbReference type="Proteomes" id="UP000631114"/>
    </source>
</evidence>
<dbReference type="EMBL" id="JADFTS010000002">
    <property type="protein sequence ID" value="KAF9621164.1"/>
    <property type="molecule type" value="Genomic_DNA"/>
</dbReference>
<dbReference type="PANTHER" id="PTHR31896:SF43">
    <property type="entry name" value="PROTEIN ENHANCED PSEUDOMONAS SUSCEPTIBILITY 1"/>
    <property type="match status" value="1"/>
</dbReference>
<dbReference type="GO" id="GO:0016740">
    <property type="term" value="F:transferase activity"/>
    <property type="evidence" value="ECO:0007669"/>
    <property type="project" value="UniProtKB-KW"/>
</dbReference>
<dbReference type="PANTHER" id="PTHR31896">
    <property type="entry name" value="FAMILY REGULATORY PROTEIN, PUTATIVE (AFU_ORTHOLOGUE AFUA_3G14730)-RELATED"/>
    <property type="match status" value="1"/>
</dbReference>
<dbReference type="Proteomes" id="UP000631114">
    <property type="component" value="Unassembled WGS sequence"/>
</dbReference>
<proteinExistence type="predicted"/>
<keyword evidence="3" id="KW-1185">Reference proteome</keyword>
<sequence>MSSAKTQVRFISTSSIRPATHTESNQRLDLTPWELSHLALNTIQKGLLFHKPKDDTWITQLKTSLSCTLDHFFPLAGRLATETHDDNTISVFILCNNAGAEFVHATLDLTLADILAPLYVPHIVDDFFRLNDTVNFDGESRPLLSVQVTELTDGIFVGCTMNHSVVDGSSFWHFLNSWSEISRNTSAHQISRRPNFNRCFHNLPIRIPVPRSEKLTRSRSHIPQYEQQVFHFSPQNIAKLKAKANLDIINNNNIMISSLQAVLAHVWRAVTRARKVDSDVEVIYIVVTGNRARLNPPLHEDYIGCATGSGLASAKATELVNQGLGFGAELLNQVVNLYNDAMIRDTWDNWVKEPKFLYLDNLLTDKPLLFTGSSPRFNIYGNDFGWGCPIGVRSGCGNKCDGKMTVFPGAVKGSMEIEVCLYLKTLKALGEDSEFMQFVGPEMREFI</sequence>
<protein>
    <recommendedName>
        <fullName evidence="4">HXXXD-type acyl-transferase family protein</fullName>
    </recommendedName>
</protein>
<dbReference type="Pfam" id="PF02458">
    <property type="entry name" value="Transferase"/>
    <property type="match status" value="1"/>
</dbReference>
<organism evidence="2 3">
    <name type="scientific">Coptis chinensis</name>
    <dbReference type="NCBI Taxonomy" id="261450"/>
    <lineage>
        <taxon>Eukaryota</taxon>
        <taxon>Viridiplantae</taxon>
        <taxon>Streptophyta</taxon>
        <taxon>Embryophyta</taxon>
        <taxon>Tracheophyta</taxon>
        <taxon>Spermatophyta</taxon>
        <taxon>Magnoliopsida</taxon>
        <taxon>Ranunculales</taxon>
        <taxon>Ranunculaceae</taxon>
        <taxon>Coptidoideae</taxon>
        <taxon>Coptis</taxon>
    </lineage>
</organism>
<name>A0A835IPV0_9MAGN</name>
<reference evidence="2 3" key="1">
    <citation type="submission" date="2020-10" db="EMBL/GenBank/DDBJ databases">
        <title>The Coptis chinensis genome and diversification of protoberbering-type alkaloids.</title>
        <authorList>
            <person name="Wang B."/>
            <person name="Shu S."/>
            <person name="Song C."/>
            <person name="Liu Y."/>
        </authorList>
    </citation>
    <scope>NUCLEOTIDE SEQUENCE [LARGE SCALE GENOMIC DNA]</scope>
    <source>
        <strain evidence="2">HL-2020</strain>
        <tissue evidence="2">Leaf</tissue>
    </source>
</reference>
<dbReference type="AlphaFoldDB" id="A0A835IPV0"/>
<evidence type="ECO:0000256" key="1">
    <source>
        <dbReference type="ARBA" id="ARBA00022679"/>
    </source>
</evidence>
<keyword evidence="1" id="KW-0808">Transferase</keyword>
<evidence type="ECO:0008006" key="4">
    <source>
        <dbReference type="Google" id="ProtNLM"/>
    </source>
</evidence>
<dbReference type="OrthoDB" id="1862401at2759"/>
<gene>
    <name evidence="2" type="ORF">IFM89_016658</name>
</gene>
<dbReference type="InterPro" id="IPR051283">
    <property type="entry name" value="Sec_Metabolite_Acyltrans"/>
</dbReference>